<dbReference type="RefSeq" id="WP_155110502.1">
    <property type="nucleotide sequence ID" value="NZ_WMIB01000001.1"/>
</dbReference>
<evidence type="ECO:0000313" key="1">
    <source>
        <dbReference type="EMBL" id="MTH51949.1"/>
    </source>
</evidence>
<protein>
    <submittedName>
        <fullName evidence="1">YqcI/YcgG family protein</fullName>
    </submittedName>
</protein>
<dbReference type="InterPro" id="IPR014988">
    <property type="entry name" value="Uncharacterised_YqcI/YcgG"/>
</dbReference>
<keyword evidence="2" id="KW-1185">Reference proteome</keyword>
<accession>A0A7X2S1A1</accession>
<comment type="caution">
    <text evidence="1">The sequence shown here is derived from an EMBL/GenBank/DDBJ whole genome shotgun (WGS) entry which is preliminary data.</text>
</comment>
<evidence type="ECO:0000313" key="2">
    <source>
        <dbReference type="Proteomes" id="UP000434639"/>
    </source>
</evidence>
<dbReference type="PANTHER" id="PTHR40045">
    <property type="entry name" value="YCGG FAMILY PROTEIN"/>
    <property type="match status" value="1"/>
</dbReference>
<dbReference type="EMBL" id="WMIB01000001">
    <property type="protein sequence ID" value="MTH51949.1"/>
    <property type="molecule type" value="Genomic_DNA"/>
</dbReference>
<dbReference type="PANTHER" id="PTHR40045:SF1">
    <property type="entry name" value="YQCI_YCGG FAMILY PROTEIN"/>
    <property type="match status" value="1"/>
</dbReference>
<gene>
    <name evidence="1" type="ORF">GKZ89_00915</name>
</gene>
<dbReference type="Pfam" id="PF08892">
    <property type="entry name" value="YqcI_YcgG"/>
    <property type="match status" value="1"/>
</dbReference>
<dbReference type="Proteomes" id="UP000434639">
    <property type="component" value="Unassembled WGS sequence"/>
</dbReference>
<dbReference type="AlphaFoldDB" id="A0A7X2S1A1"/>
<name>A0A7X2S1A1_9BACI</name>
<dbReference type="OrthoDB" id="112290at2"/>
<sequence>MHTRFKALLTKEEMTNSDLVPEWVIREYKTFHDTVTDATFPCYFGMKAENKGELRYAYITQEDWSNLPSAVEEFLALFDAPPYTRHGLFVFMEPEKEEGDLELYRKRFWDILQDLHAHDKKPWPEGAPKDPEHHLWDFHFAGEPFFVFGNAPAYKQRKTRHLGNSLVIGFQPRMIFEGLTGTEKGGIMSREKVRERVEKWDQLPKHPDISHYGDEDHNEWKQYFIGDDIEPIKGKCPFMHGNMTEK</sequence>
<organism evidence="1 2">
    <name type="scientific">Metabacillus mangrovi</name>
    <dbReference type="NCBI Taxonomy" id="1491830"/>
    <lineage>
        <taxon>Bacteria</taxon>
        <taxon>Bacillati</taxon>
        <taxon>Bacillota</taxon>
        <taxon>Bacilli</taxon>
        <taxon>Bacillales</taxon>
        <taxon>Bacillaceae</taxon>
        <taxon>Metabacillus</taxon>
    </lineage>
</organism>
<reference evidence="1 2" key="1">
    <citation type="journal article" date="2017" name="Int. J. Syst. Evol. Microbiol.">
        <title>Bacillus mangrovi sp. nov., isolated from a sediment sample from a mangrove forest.</title>
        <authorList>
            <person name="Gupta V."/>
            <person name="Singh P.K."/>
            <person name="Korpole S."/>
            <person name="Tanuku N.R.S."/>
            <person name="Pinnaka A.K."/>
        </authorList>
    </citation>
    <scope>NUCLEOTIDE SEQUENCE [LARGE SCALE GENOMIC DNA]</scope>
    <source>
        <strain evidence="1 2">KCTC 33872</strain>
    </source>
</reference>
<proteinExistence type="predicted"/>